<evidence type="ECO:0000313" key="1">
    <source>
        <dbReference type="EMBL" id="BBZ16034.1"/>
    </source>
</evidence>
<dbReference type="AlphaFoldDB" id="A0A7I7WEW8"/>
<gene>
    <name evidence="1" type="ORF">MGAD_03690</name>
</gene>
<dbReference type="Proteomes" id="UP000466187">
    <property type="component" value="Chromosome"/>
</dbReference>
<dbReference type="KEGG" id="mgad:MGAD_03690"/>
<dbReference type="EMBL" id="AP022608">
    <property type="protein sequence ID" value="BBZ16034.1"/>
    <property type="molecule type" value="Genomic_DNA"/>
</dbReference>
<sequence>MDPVTLIVAALALGACDGARDTAKQAIGDAYSAVKSLVTKRYASVSADVEGLEQEPDEELRRALLEKKLTQAGAGDDVELYGLAQALLSAVEEQAPDLPATIGVVIRRAAVGGNIEVEDVAVDGGTGVAAEDVAAGGDLRISRVAARAPQAPPHPPQARGQ</sequence>
<name>A0A7I7WEW8_MYCGU</name>
<accession>A0A7I7WEW8</accession>
<organism evidence="1 2">
    <name type="scientific">Mycolicibacterium gadium</name>
    <name type="common">Mycobacterium gadium</name>
    <dbReference type="NCBI Taxonomy" id="1794"/>
    <lineage>
        <taxon>Bacteria</taxon>
        <taxon>Bacillati</taxon>
        <taxon>Actinomycetota</taxon>
        <taxon>Actinomycetes</taxon>
        <taxon>Mycobacteriales</taxon>
        <taxon>Mycobacteriaceae</taxon>
        <taxon>Mycolicibacterium</taxon>
    </lineage>
</organism>
<reference evidence="1 2" key="1">
    <citation type="journal article" date="2019" name="Emerg. Microbes Infect.">
        <title>Comprehensive subspecies identification of 175 nontuberculous mycobacteria species based on 7547 genomic profiles.</title>
        <authorList>
            <person name="Matsumoto Y."/>
            <person name="Kinjo T."/>
            <person name="Motooka D."/>
            <person name="Nabeya D."/>
            <person name="Jung N."/>
            <person name="Uechi K."/>
            <person name="Horii T."/>
            <person name="Iida T."/>
            <person name="Fujita J."/>
            <person name="Nakamura S."/>
        </authorList>
    </citation>
    <scope>NUCLEOTIDE SEQUENCE [LARGE SCALE GENOMIC DNA]</scope>
    <source>
        <strain evidence="1 2">JCM 12688</strain>
    </source>
</reference>
<proteinExistence type="predicted"/>
<dbReference type="RefSeq" id="WP_163684444.1">
    <property type="nucleotide sequence ID" value="NZ_AP022608.1"/>
</dbReference>
<evidence type="ECO:0000313" key="2">
    <source>
        <dbReference type="Proteomes" id="UP000466187"/>
    </source>
</evidence>
<protein>
    <submittedName>
        <fullName evidence="1">Uncharacterized protein</fullName>
    </submittedName>
</protein>